<dbReference type="PANTHER" id="PTHR44329:SF214">
    <property type="entry name" value="PROTEIN KINASE DOMAIN-CONTAINING PROTEIN"/>
    <property type="match status" value="1"/>
</dbReference>
<keyword evidence="3" id="KW-1185">Reference proteome</keyword>
<dbReference type="InterPro" id="IPR001245">
    <property type="entry name" value="Ser-Thr/Tyr_kinase_cat_dom"/>
</dbReference>
<evidence type="ECO:0000313" key="3">
    <source>
        <dbReference type="Proteomes" id="UP000054350"/>
    </source>
</evidence>
<dbReference type="SUPFAM" id="SSF56112">
    <property type="entry name" value="Protein kinase-like (PK-like)"/>
    <property type="match status" value="1"/>
</dbReference>
<reference evidence="3" key="2">
    <citation type="submission" date="2009-11" db="EMBL/GenBank/DDBJ databases">
        <title>The Genome Sequence of Allomyces macrogynus strain ATCC 38327.</title>
        <authorList>
            <consortium name="The Broad Institute Genome Sequencing Platform"/>
            <person name="Russ C."/>
            <person name="Cuomo C."/>
            <person name="Shea T."/>
            <person name="Young S.K."/>
            <person name="Zeng Q."/>
            <person name="Koehrsen M."/>
            <person name="Haas B."/>
            <person name="Borodovsky M."/>
            <person name="Guigo R."/>
            <person name="Alvarado L."/>
            <person name="Berlin A."/>
            <person name="Borenstein D."/>
            <person name="Chen Z."/>
            <person name="Engels R."/>
            <person name="Freedman E."/>
            <person name="Gellesch M."/>
            <person name="Goldberg J."/>
            <person name="Griggs A."/>
            <person name="Gujja S."/>
            <person name="Heiman D."/>
            <person name="Hepburn T."/>
            <person name="Howarth C."/>
            <person name="Jen D."/>
            <person name="Larson L."/>
            <person name="Lewis B."/>
            <person name="Mehta T."/>
            <person name="Park D."/>
            <person name="Pearson M."/>
            <person name="Roberts A."/>
            <person name="Saif S."/>
            <person name="Shenoy N."/>
            <person name="Sisk P."/>
            <person name="Stolte C."/>
            <person name="Sykes S."/>
            <person name="Walk T."/>
            <person name="White J."/>
            <person name="Yandava C."/>
            <person name="Burger G."/>
            <person name="Gray M.W."/>
            <person name="Holland P.W.H."/>
            <person name="King N."/>
            <person name="Lang F.B.F."/>
            <person name="Roger A.J."/>
            <person name="Ruiz-Trillo I."/>
            <person name="Lander E."/>
            <person name="Nusbaum C."/>
        </authorList>
    </citation>
    <scope>NUCLEOTIDE SEQUENCE [LARGE SCALE GENOMIC DNA]</scope>
    <source>
        <strain evidence="3">ATCC 38327</strain>
    </source>
</reference>
<dbReference type="PANTHER" id="PTHR44329">
    <property type="entry name" value="SERINE/THREONINE-PROTEIN KINASE TNNI3K-RELATED"/>
    <property type="match status" value="1"/>
</dbReference>
<reference evidence="2 3" key="1">
    <citation type="submission" date="2009-11" db="EMBL/GenBank/DDBJ databases">
        <title>Annotation of Allomyces macrogynus ATCC 38327.</title>
        <authorList>
            <consortium name="The Broad Institute Genome Sequencing Platform"/>
            <person name="Russ C."/>
            <person name="Cuomo C."/>
            <person name="Burger G."/>
            <person name="Gray M.W."/>
            <person name="Holland P.W.H."/>
            <person name="King N."/>
            <person name="Lang F.B.F."/>
            <person name="Roger A.J."/>
            <person name="Ruiz-Trillo I."/>
            <person name="Young S.K."/>
            <person name="Zeng Q."/>
            <person name="Gargeya S."/>
            <person name="Fitzgerald M."/>
            <person name="Haas B."/>
            <person name="Abouelleil A."/>
            <person name="Alvarado L."/>
            <person name="Arachchi H.M."/>
            <person name="Berlin A."/>
            <person name="Chapman S.B."/>
            <person name="Gearin G."/>
            <person name="Goldberg J."/>
            <person name="Griggs A."/>
            <person name="Gujja S."/>
            <person name="Hansen M."/>
            <person name="Heiman D."/>
            <person name="Howarth C."/>
            <person name="Larimer J."/>
            <person name="Lui A."/>
            <person name="MacDonald P.J.P."/>
            <person name="McCowen C."/>
            <person name="Montmayeur A."/>
            <person name="Murphy C."/>
            <person name="Neiman D."/>
            <person name="Pearson M."/>
            <person name="Priest M."/>
            <person name="Roberts A."/>
            <person name="Saif S."/>
            <person name="Shea T."/>
            <person name="Sisk P."/>
            <person name="Stolte C."/>
            <person name="Sykes S."/>
            <person name="Wortman J."/>
            <person name="Nusbaum C."/>
            <person name="Birren B."/>
        </authorList>
    </citation>
    <scope>NUCLEOTIDE SEQUENCE [LARGE SCALE GENOMIC DNA]</scope>
    <source>
        <strain evidence="2 3">ATCC 38327</strain>
    </source>
</reference>
<dbReference type="VEuPathDB" id="FungiDB:AMAG_05552"/>
<dbReference type="OrthoDB" id="1668230at2759"/>
<accession>A0A0L0SCH9</accession>
<gene>
    <name evidence="2" type="ORF">AMAG_05552</name>
</gene>
<evidence type="ECO:0000313" key="2">
    <source>
        <dbReference type="EMBL" id="KNE60129.1"/>
    </source>
</evidence>
<dbReference type="Pfam" id="PF07714">
    <property type="entry name" value="PK_Tyr_Ser-Thr"/>
    <property type="match status" value="1"/>
</dbReference>
<feature type="domain" description="Protein kinase" evidence="1">
    <location>
        <begin position="470"/>
        <end position="697"/>
    </location>
</feature>
<evidence type="ECO:0000259" key="1">
    <source>
        <dbReference type="PROSITE" id="PS50011"/>
    </source>
</evidence>
<dbReference type="InterPro" id="IPR011009">
    <property type="entry name" value="Kinase-like_dom_sf"/>
</dbReference>
<dbReference type="PROSITE" id="PS50011">
    <property type="entry name" value="PROTEIN_KINASE_DOM"/>
    <property type="match status" value="1"/>
</dbReference>
<dbReference type="GO" id="GO:0004674">
    <property type="term" value="F:protein serine/threonine kinase activity"/>
    <property type="evidence" value="ECO:0007669"/>
    <property type="project" value="TreeGrafter"/>
</dbReference>
<dbReference type="Proteomes" id="UP000054350">
    <property type="component" value="Unassembled WGS sequence"/>
</dbReference>
<sequence>MAEFPGMVGGAIDADLEKQLAKELGDSNDDGKKKKSKWGRRINRAVDKILTHPVVEAGKTAIRFVPGLGAFVIGVDRLTRWKLTYTSNESLIAMLEKKMTDITVTYIALIELLPPAERREDNPRLQVFAKKTDQIKKLVGFIQKSIDQYNTKSEKERLMLAEVIQSSFKSLQGVLDELQRDIQVHLGIQTTAGIQAQGNKLDNIVKVLLAQRTVLEGQADRNEKLLALMQRQVESSEYMSQCMSQLKEDLTPGYAKVENLEIRRVWYDFFRWPAAQPVQDLLNQMPQYFKMQKDPVALTMWTSLQKGELLTIEDLGIGDPNGLVTPYDLNEVFPFDPVYKISIGDWLVWKGLGWLFLAAEMERKLLPFRNKFLLCTSVVSKFIGFISDTLHNLRKEHGYDTAMHARLLDISVRIVSSSLPDFSERFQLFMETLSDAYDVIDGAFNDAKRTWYDAEIVRTLIQSLSTFQWRLAAAVEDLGGSGELWDANEIEQLTNQEVERTQWAHTLAGHYATTVWNQWNGGSALISPHALSKVEKLGKKTLKMEYAFQPVVLRPLALTSASAESAPQFELAAQTATYSACRSLLQTLGVTMYSGCWMAVVEYCANGNLKSFLRSPPAQSLPLVTKLRILLQIVNAIRFLHSRGIAHRCLTAAHIYLAEGLAPKVGGLLPSAEDADVLRYRAPEVMHLSTRTPTTEG</sequence>
<dbReference type="EMBL" id="GG745335">
    <property type="protein sequence ID" value="KNE60129.1"/>
    <property type="molecule type" value="Genomic_DNA"/>
</dbReference>
<dbReference type="InterPro" id="IPR000719">
    <property type="entry name" value="Prot_kinase_dom"/>
</dbReference>
<organism evidence="2 3">
    <name type="scientific">Allomyces macrogynus (strain ATCC 38327)</name>
    <name type="common">Allomyces javanicus var. macrogynus</name>
    <dbReference type="NCBI Taxonomy" id="578462"/>
    <lineage>
        <taxon>Eukaryota</taxon>
        <taxon>Fungi</taxon>
        <taxon>Fungi incertae sedis</taxon>
        <taxon>Blastocladiomycota</taxon>
        <taxon>Blastocladiomycetes</taxon>
        <taxon>Blastocladiales</taxon>
        <taxon>Blastocladiaceae</taxon>
        <taxon>Allomyces</taxon>
    </lineage>
</organism>
<name>A0A0L0SCH9_ALLM3</name>
<dbReference type="AlphaFoldDB" id="A0A0L0SCH9"/>
<dbReference type="InterPro" id="IPR051681">
    <property type="entry name" value="Ser/Thr_Kinases-Pseudokinases"/>
</dbReference>
<dbReference type="GO" id="GO:0005524">
    <property type="term" value="F:ATP binding"/>
    <property type="evidence" value="ECO:0007669"/>
    <property type="project" value="InterPro"/>
</dbReference>
<proteinExistence type="predicted"/>
<protein>
    <recommendedName>
        <fullName evidence="1">Protein kinase domain-containing protein</fullName>
    </recommendedName>
</protein>
<dbReference type="Gene3D" id="1.10.510.10">
    <property type="entry name" value="Transferase(Phosphotransferase) domain 1"/>
    <property type="match status" value="1"/>
</dbReference>
<dbReference type="STRING" id="578462.A0A0L0SCH9"/>